<gene>
    <name evidence="2" type="ORF">B0H67DRAFT_642423</name>
</gene>
<evidence type="ECO:0000256" key="1">
    <source>
        <dbReference type="SAM" id="MobiDB-lite"/>
    </source>
</evidence>
<comment type="caution">
    <text evidence="2">The sequence shown here is derived from an EMBL/GenBank/DDBJ whole genome shotgun (WGS) entry which is preliminary data.</text>
</comment>
<dbReference type="EMBL" id="JAUKUA010000002">
    <property type="protein sequence ID" value="KAK0726099.1"/>
    <property type="molecule type" value="Genomic_DNA"/>
</dbReference>
<reference evidence="2" key="1">
    <citation type="submission" date="2023-06" db="EMBL/GenBank/DDBJ databases">
        <title>Genome-scale phylogeny and comparative genomics of the fungal order Sordariales.</title>
        <authorList>
            <consortium name="Lawrence Berkeley National Laboratory"/>
            <person name="Hensen N."/>
            <person name="Bonometti L."/>
            <person name="Westerberg I."/>
            <person name="Brannstrom I.O."/>
            <person name="Guillou S."/>
            <person name="Cros-Aarteil S."/>
            <person name="Calhoun S."/>
            <person name="Haridas S."/>
            <person name="Kuo A."/>
            <person name="Mondo S."/>
            <person name="Pangilinan J."/>
            <person name="Riley R."/>
            <person name="Labutti K."/>
            <person name="Andreopoulos B."/>
            <person name="Lipzen A."/>
            <person name="Chen C."/>
            <person name="Yanf M."/>
            <person name="Daum C."/>
            <person name="Ng V."/>
            <person name="Clum A."/>
            <person name="Steindorff A."/>
            <person name="Ohm R."/>
            <person name="Martin F."/>
            <person name="Silar P."/>
            <person name="Natvig D."/>
            <person name="Lalanne C."/>
            <person name="Gautier V."/>
            <person name="Ament-Velasquez S.L."/>
            <person name="Kruys A."/>
            <person name="Hutchinson M.I."/>
            <person name="Powell A.J."/>
            <person name="Barry K."/>
            <person name="Miller A.N."/>
            <person name="Grigoriev I.V."/>
            <person name="Debuchy R."/>
            <person name="Gladieux P."/>
            <person name="Thoren M.H."/>
            <person name="Johannesson H."/>
        </authorList>
    </citation>
    <scope>NUCLEOTIDE SEQUENCE</scope>
    <source>
        <strain evidence="2">SMH4607-1</strain>
    </source>
</reference>
<sequence>MAPESHNQAQGPISAGESQVPPQGATGSEVGPRASVADIPRPHARGSARGGKRGGLRIDVPAPEDFLHGSLGMETEGTVASGKVDSPSQPRLVEFVDPSSLRAEICSPEVKWAEMNECLSDSPSPPGHASTCESEKLQSSFSFERRRIPKGSKTSQAIRDFEFN</sequence>
<protein>
    <submittedName>
        <fullName evidence="2">Uncharacterized protein</fullName>
    </submittedName>
</protein>
<dbReference type="AlphaFoldDB" id="A0AA40B1U1"/>
<dbReference type="Proteomes" id="UP001172102">
    <property type="component" value="Unassembled WGS sequence"/>
</dbReference>
<evidence type="ECO:0000313" key="2">
    <source>
        <dbReference type="EMBL" id="KAK0726099.1"/>
    </source>
</evidence>
<feature type="region of interest" description="Disordered" evidence="1">
    <location>
        <begin position="1"/>
        <end position="70"/>
    </location>
</feature>
<evidence type="ECO:0000313" key="3">
    <source>
        <dbReference type="Proteomes" id="UP001172102"/>
    </source>
</evidence>
<proteinExistence type="predicted"/>
<organism evidence="2 3">
    <name type="scientific">Lasiosphaeris hirsuta</name>
    <dbReference type="NCBI Taxonomy" id="260670"/>
    <lineage>
        <taxon>Eukaryota</taxon>
        <taxon>Fungi</taxon>
        <taxon>Dikarya</taxon>
        <taxon>Ascomycota</taxon>
        <taxon>Pezizomycotina</taxon>
        <taxon>Sordariomycetes</taxon>
        <taxon>Sordariomycetidae</taxon>
        <taxon>Sordariales</taxon>
        <taxon>Lasiosphaeriaceae</taxon>
        <taxon>Lasiosphaeris</taxon>
    </lineage>
</organism>
<name>A0AA40B1U1_9PEZI</name>
<feature type="region of interest" description="Disordered" evidence="1">
    <location>
        <begin position="117"/>
        <end position="164"/>
    </location>
</feature>
<accession>A0AA40B1U1</accession>
<feature type="compositionally biased region" description="Basic residues" evidence="1">
    <location>
        <begin position="42"/>
        <end position="55"/>
    </location>
</feature>
<feature type="compositionally biased region" description="Polar residues" evidence="1">
    <location>
        <begin position="1"/>
        <end position="21"/>
    </location>
</feature>
<keyword evidence="3" id="KW-1185">Reference proteome</keyword>